<dbReference type="GO" id="GO:0003677">
    <property type="term" value="F:DNA binding"/>
    <property type="evidence" value="ECO:0007669"/>
    <property type="project" value="UniProtKB-UniRule"/>
</dbReference>
<dbReference type="NCBIfam" id="NF003993">
    <property type="entry name" value="PRK05472.2-2"/>
    <property type="match status" value="1"/>
</dbReference>
<dbReference type="Pfam" id="PF06971">
    <property type="entry name" value="Put_DNA-bind_N"/>
    <property type="match status" value="1"/>
</dbReference>
<evidence type="ECO:0000256" key="5">
    <source>
        <dbReference type="ARBA" id="ARBA00023125"/>
    </source>
</evidence>
<dbReference type="NCBIfam" id="NF003996">
    <property type="entry name" value="PRK05472.2-5"/>
    <property type="match status" value="1"/>
</dbReference>
<dbReference type="AlphaFoldDB" id="A0A6C2YPL9"/>
<dbReference type="InterPro" id="IPR036291">
    <property type="entry name" value="NAD(P)-bd_dom_sf"/>
</dbReference>
<feature type="domain" description="CoA-binding" evidence="8">
    <location>
        <begin position="105"/>
        <end position="206"/>
    </location>
</feature>
<evidence type="ECO:0000256" key="6">
    <source>
        <dbReference type="ARBA" id="ARBA00023163"/>
    </source>
</evidence>
<gene>
    <name evidence="7" type="primary">rex</name>
    <name evidence="9" type="ORF">GMBLW1_03920</name>
</gene>
<sequence length="247" mass="27080">MRYVGSAETVFHAAIEKGPSVNEPPEHREERISRATAGRLSLYLRCLESRLREGQTKISSSDLAETLGITDSQVRKDLSQLGSLGKRGIGYTIVDLIRAIRESLGIDRTWRAALIGIGNLARALLRYRGFHARGFEIVGLFDSDTQKIGSEVDGQKVLSLQEMPATIETEAIRLAILTVPANAAQGIVDRLASTGIRGVLNFAPTVLKMPSNIQLVSVDFTIQLEQLAFRVHLGEDENTLADIYPIV</sequence>
<evidence type="ECO:0000256" key="4">
    <source>
        <dbReference type="ARBA" id="ARBA00023027"/>
    </source>
</evidence>
<dbReference type="InterPro" id="IPR036388">
    <property type="entry name" value="WH-like_DNA-bd_sf"/>
</dbReference>
<dbReference type="NCBIfam" id="NF003994">
    <property type="entry name" value="PRK05472.2-3"/>
    <property type="match status" value="1"/>
</dbReference>
<keyword evidence="4 7" id="KW-0520">NAD</keyword>
<evidence type="ECO:0000256" key="3">
    <source>
        <dbReference type="ARBA" id="ARBA00023015"/>
    </source>
</evidence>
<evidence type="ECO:0000256" key="2">
    <source>
        <dbReference type="ARBA" id="ARBA00022491"/>
    </source>
</evidence>
<reference evidence="9" key="1">
    <citation type="submission" date="2019-04" db="EMBL/GenBank/DDBJ databases">
        <authorList>
            <consortium name="Science for Life Laboratories"/>
        </authorList>
    </citation>
    <scope>NUCLEOTIDE SEQUENCE</scope>
    <source>
        <strain evidence="9">MBLW1</strain>
    </source>
</reference>
<dbReference type="EMBL" id="LR586016">
    <property type="protein sequence ID" value="VIP03568.1"/>
    <property type="molecule type" value="Genomic_DNA"/>
</dbReference>
<evidence type="ECO:0000256" key="1">
    <source>
        <dbReference type="ARBA" id="ARBA00022490"/>
    </source>
</evidence>
<dbReference type="GO" id="GO:0051775">
    <property type="term" value="P:response to redox state"/>
    <property type="evidence" value="ECO:0007669"/>
    <property type="project" value="InterPro"/>
</dbReference>
<dbReference type="NCBIfam" id="NF003992">
    <property type="entry name" value="PRK05472.2-1"/>
    <property type="match status" value="1"/>
</dbReference>
<feature type="DNA-binding region" description="H-T-H motif" evidence="7">
    <location>
        <begin position="42"/>
        <end position="81"/>
    </location>
</feature>
<comment type="subcellular location">
    <subcellularLocation>
        <location evidence="7">Cytoplasm</location>
    </subcellularLocation>
</comment>
<keyword evidence="5 7" id="KW-0238">DNA-binding</keyword>
<comment type="caution">
    <text evidence="7">Lacks conserved residue(s) required for the propagation of feature annotation.</text>
</comment>
<evidence type="ECO:0000313" key="9">
    <source>
        <dbReference type="EMBL" id="VIP03568.1"/>
    </source>
</evidence>
<comment type="similarity">
    <text evidence="7">Belongs to the transcriptional regulatory Rex family.</text>
</comment>
<keyword evidence="3 7" id="KW-0805">Transcription regulation</keyword>
<dbReference type="GO" id="GO:0003700">
    <property type="term" value="F:DNA-binding transcription factor activity"/>
    <property type="evidence" value="ECO:0007669"/>
    <property type="project" value="UniProtKB-UniRule"/>
</dbReference>
<keyword evidence="10" id="KW-1185">Reference proteome</keyword>
<comment type="subunit">
    <text evidence="7">Homodimer.</text>
</comment>
<protein>
    <recommendedName>
        <fullName evidence="7">Redox-sensing transcriptional repressor Rex</fullName>
    </recommendedName>
</protein>
<name>A0A6C2YPL9_9BACT</name>
<dbReference type="PANTHER" id="PTHR35786:SF1">
    <property type="entry name" value="REDOX-SENSING TRANSCRIPTIONAL REPRESSOR REX 1"/>
    <property type="match status" value="1"/>
</dbReference>
<accession>A0A6C2YPL9</accession>
<organism evidence="9">
    <name type="scientific">Tuwongella immobilis</name>
    <dbReference type="NCBI Taxonomy" id="692036"/>
    <lineage>
        <taxon>Bacteria</taxon>
        <taxon>Pseudomonadati</taxon>
        <taxon>Planctomycetota</taxon>
        <taxon>Planctomycetia</taxon>
        <taxon>Gemmatales</taxon>
        <taxon>Gemmataceae</taxon>
        <taxon>Tuwongella</taxon>
    </lineage>
</organism>
<dbReference type="InterPro" id="IPR003781">
    <property type="entry name" value="CoA-bd"/>
</dbReference>
<keyword evidence="1 7" id="KW-0963">Cytoplasm</keyword>
<dbReference type="Gene3D" id="1.10.10.10">
    <property type="entry name" value="Winged helix-like DNA-binding domain superfamily/Winged helix DNA-binding domain"/>
    <property type="match status" value="1"/>
</dbReference>
<dbReference type="PANTHER" id="PTHR35786">
    <property type="entry name" value="REDOX-SENSING TRANSCRIPTIONAL REPRESSOR REX"/>
    <property type="match status" value="1"/>
</dbReference>
<evidence type="ECO:0000259" key="8">
    <source>
        <dbReference type="SMART" id="SM00881"/>
    </source>
</evidence>
<dbReference type="Gene3D" id="3.40.50.720">
    <property type="entry name" value="NAD(P)-binding Rossmann-like Domain"/>
    <property type="match status" value="1"/>
</dbReference>
<evidence type="ECO:0000313" key="10">
    <source>
        <dbReference type="Proteomes" id="UP000464378"/>
    </source>
</evidence>
<dbReference type="HAMAP" id="MF_01131">
    <property type="entry name" value="Rex"/>
    <property type="match status" value="1"/>
</dbReference>
<evidence type="ECO:0000256" key="7">
    <source>
        <dbReference type="HAMAP-Rule" id="MF_01131"/>
    </source>
</evidence>
<dbReference type="NCBIfam" id="NF003995">
    <property type="entry name" value="PRK05472.2-4"/>
    <property type="match status" value="1"/>
</dbReference>
<comment type="function">
    <text evidence="7">Modulates transcription in response to changes in cellular NADH/NAD(+) redox state.</text>
</comment>
<dbReference type="GO" id="GO:0005737">
    <property type="term" value="C:cytoplasm"/>
    <property type="evidence" value="ECO:0007669"/>
    <property type="project" value="UniProtKB-SubCell"/>
</dbReference>
<dbReference type="SUPFAM" id="SSF51735">
    <property type="entry name" value="NAD(P)-binding Rossmann-fold domains"/>
    <property type="match status" value="1"/>
</dbReference>
<dbReference type="GO" id="GO:0045892">
    <property type="term" value="P:negative regulation of DNA-templated transcription"/>
    <property type="evidence" value="ECO:0007669"/>
    <property type="project" value="InterPro"/>
</dbReference>
<dbReference type="NCBIfam" id="NF003989">
    <property type="entry name" value="PRK05472.1-3"/>
    <property type="match status" value="1"/>
</dbReference>
<dbReference type="InterPro" id="IPR009718">
    <property type="entry name" value="Rex_DNA-bd_C_dom"/>
</dbReference>
<dbReference type="SUPFAM" id="SSF46785">
    <property type="entry name" value="Winged helix' DNA-binding domain"/>
    <property type="match status" value="1"/>
</dbReference>
<dbReference type="InterPro" id="IPR058236">
    <property type="entry name" value="Rex_actinobacterial-type"/>
</dbReference>
<dbReference type="InParanoid" id="A0A6C2YPL9"/>
<dbReference type="Proteomes" id="UP000464378">
    <property type="component" value="Chromosome"/>
</dbReference>
<dbReference type="SMART" id="SM00881">
    <property type="entry name" value="CoA_binding"/>
    <property type="match status" value="1"/>
</dbReference>
<dbReference type="InterPro" id="IPR036390">
    <property type="entry name" value="WH_DNA-bd_sf"/>
</dbReference>
<dbReference type="EMBL" id="LR593887">
    <property type="protein sequence ID" value="VTS04504.1"/>
    <property type="molecule type" value="Genomic_DNA"/>
</dbReference>
<dbReference type="KEGG" id="tim:GMBLW1_03920"/>
<keyword evidence="2 7" id="KW-0678">Repressor</keyword>
<keyword evidence="6 7" id="KW-0804">Transcription</keyword>
<dbReference type="Pfam" id="PF02629">
    <property type="entry name" value="CoA_binding"/>
    <property type="match status" value="1"/>
</dbReference>
<dbReference type="RefSeq" id="WP_162658715.1">
    <property type="nucleotide sequence ID" value="NZ_LR593887.1"/>
</dbReference>
<proteinExistence type="inferred from homology"/>
<dbReference type="InterPro" id="IPR022876">
    <property type="entry name" value="Tscrpt_rep_Rex"/>
</dbReference>